<dbReference type="OrthoDB" id="679547at2"/>
<evidence type="ECO:0000313" key="4">
    <source>
        <dbReference type="Proteomes" id="UP000077552"/>
    </source>
</evidence>
<comment type="caution">
    <text evidence="3">The sequence shown here is derived from an EMBL/GenBank/DDBJ whole genome shotgun (WGS) entry which is preliminary data.</text>
</comment>
<comment type="subcellular location">
    <subcellularLocation>
        <location evidence="1">Cell outer membrane</location>
        <topology evidence="1">Multi-pass membrane protein</topology>
    </subcellularLocation>
</comment>
<dbReference type="InterPro" id="IPR012910">
    <property type="entry name" value="Plug_dom"/>
</dbReference>
<dbReference type="Pfam" id="PF07715">
    <property type="entry name" value="Plug"/>
    <property type="match status" value="1"/>
</dbReference>
<evidence type="ECO:0000313" key="3">
    <source>
        <dbReference type="EMBL" id="OAD92621.1"/>
    </source>
</evidence>
<dbReference type="PROSITE" id="PS52016">
    <property type="entry name" value="TONB_DEPENDENT_REC_3"/>
    <property type="match status" value="1"/>
</dbReference>
<keyword evidence="1" id="KW-1134">Transmembrane beta strand</keyword>
<name>A0A1A9LIR4_9FLAO</name>
<gene>
    <name evidence="3" type="ORF">A7A78_01550</name>
</gene>
<reference evidence="3 4" key="1">
    <citation type="submission" date="2016-05" db="EMBL/GenBank/DDBJ databases">
        <title>Genome sequencing of Vitellibacter soesokkakensis RSSK-12.</title>
        <authorList>
            <person name="Thevarajoo S."/>
            <person name="Selvaratnam C."/>
            <person name="Goh K.M."/>
            <person name="Chan K.-G."/>
            <person name="Chong C.S."/>
        </authorList>
    </citation>
    <scope>NUCLEOTIDE SEQUENCE [LARGE SCALE GENOMIC DNA]</scope>
    <source>
        <strain evidence="3 4">RSSK-12</strain>
    </source>
</reference>
<keyword evidence="4" id="KW-1185">Reference proteome</keyword>
<keyword evidence="1" id="KW-0813">Transport</keyword>
<dbReference type="InterPro" id="IPR037066">
    <property type="entry name" value="Plug_dom_sf"/>
</dbReference>
<keyword evidence="1" id="KW-0472">Membrane</keyword>
<dbReference type="SUPFAM" id="SSF56935">
    <property type="entry name" value="Porins"/>
    <property type="match status" value="1"/>
</dbReference>
<evidence type="ECO:0000259" key="2">
    <source>
        <dbReference type="Pfam" id="PF07715"/>
    </source>
</evidence>
<keyword evidence="1" id="KW-0998">Cell outer membrane</keyword>
<dbReference type="AlphaFoldDB" id="A0A1A9LIR4"/>
<keyword evidence="1" id="KW-0812">Transmembrane</keyword>
<comment type="similarity">
    <text evidence="1">Belongs to the TonB-dependent receptor family.</text>
</comment>
<dbReference type="STRING" id="1385699.A7A78_01550"/>
<dbReference type="InterPro" id="IPR039426">
    <property type="entry name" value="TonB-dep_rcpt-like"/>
</dbReference>
<organism evidence="3 4">
    <name type="scientific">Aequorivita soesokkakensis</name>
    <dbReference type="NCBI Taxonomy" id="1385699"/>
    <lineage>
        <taxon>Bacteria</taxon>
        <taxon>Pseudomonadati</taxon>
        <taxon>Bacteroidota</taxon>
        <taxon>Flavobacteriia</taxon>
        <taxon>Flavobacteriales</taxon>
        <taxon>Flavobacteriaceae</taxon>
        <taxon>Aequorivita</taxon>
    </lineage>
</organism>
<evidence type="ECO:0000256" key="1">
    <source>
        <dbReference type="PROSITE-ProRule" id="PRU01360"/>
    </source>
</evidence>
<dbReference type="Gene3D" id="2.170.130.10">
    <property type="entry name" value="TonB-dependent receptor, plug domain"/>
    <property type="match status" value="1"/>
</dbReference>
<sequence length="827" mass="93667">MKNKLVLIILTLSCLAFTFVDTSGLKILILNRLNEYTAEKYPEKIYIQTDKPYYTAGENIWFNAYLVNGVTHTKTNKSKVVYVELINEQDSIISDRRLYTDSINAPGDFKLPIDLKGGSYLLRAYTNYMRNQSNDFFFKKQIQIFAFNSGVNTDDFSDSSKIKESSASPDLGFYPEGGYLVSGINNKVAVKIKDADLNASPVIGYIEDSQGNKITDFKTMEFGLAYFNLNPEKGKEYRAIVNSGNEDIVFPLPDPLKDGYVMNTSSTEKDVVIKVTTNKPQGLKNTLLIGHQRGLAAFDYTQEKDLSSMLLKIPKENLIEGVLDIVFFNQSEQPVAERLLYIKKEEKELSVSVKKKTNAPISVRERVNLEIEVKDKFGKLIPSNLSLSVIDTELIKPNENAENIKTWLLLNSDLRGKIKSPNYFFQNGDNIKKKELLDLIMMTHGWRRFTWQEFSKNSMFQEFQPEDGIYINGITISANTPFKSKFSETKLTFRKDGFIQETQNTDENGSFSYGPYIFKDEIGVLLQAGEGLSSNNANYSDTNIKLAPPLEKPEISPQSKNVAFIQKNPSVEAYKQKAKKIVVTNFKFDKDREILDEVNIKTTRISKEELNEIERNKRTKHFTPSYRIIVDDMGMHGGADFMELIANVPGIRIGKTYKAETSQDVVVNLRGMEPRYFVDGIQVTLNDARSIPQANIDFIDIRNVGHASANYAFAAQGVIAIYTKQGRRGGGASKIINRKAGSISFQLDGFYNSREFYAPDYSFEDRNSAREDRRTTLYWNPKIRIEENANATISFYSSDDKGNFQIDIEGITDTGIPIHATAMLTVE</sequence>
<proteinExistence type="inferred from homology"/>
<dbReference type="Gene3D" id="2.60.40.1930">
    <property type="match status" value="1"/>
</dbReference>
<feature type="domain" description="TonB-dependent receptor plug" evidence="2">
    <location>
        <begin position="631"/>
        <end position="716"/>
    </location>
</feature>
<protein>
    <recommendedName>
        <fullName evidence="2">TonB-dependent receptor plug domain-containing protein</fullName>
    </recommendedName>
</protein>
<dbReference type="Proteomes" id="UP000077552">
    <property type="component" value="Unassembled WGS sequence"/>
</dbReference>
<dbReference type="EMBL" id="LXIE01000001">
    <property type="protein sequence ID" value="OAD92621.1"/>
    <property type="molecule type" value="Genomic_DNA"/>
</dbReference>
<dbReference type="RefSeq" id="WP_068760558.1">
    <property type="nucleotide sequence ID" value="NZ_LXIE01000001.1"/>
</dbReference>
<dbReference type="GO" id="GO:0009279">
    <property type="term" value="C:cell outer membrane"/>
    <property type="evidence" value="ECO:0007669"/>
    <property type="project" value="UniProtKB-SubCell"/>
</dbReference>
<accession>A0A1A9LIR4</accession>